<organism evidence="2 3">
    <name type="scientific">Mycobacterium phage 40AC</name>
    <dbReference type="NCBI Taxonomy" id="1458717"/>
    <lineage>
        <taxon>Viruses</taxon>
        <taxon>Duplodnaviria</taxon>
        <taxon>Heunggongvirae</taxon>
        <taxon>Uroviricota</taxon>
        <taxon>Caudoviricetes</taxon>
        <taxon>Santafevirus</taxon>
        <taxon>Santafevirus sf40AC</taxon>
    </lineage>
</organism>
<feature type="domain" description="Glycine-rich" evidence="1">
    <location>
        <begin position="43"/>
        <end position="228"/>
    </location>
</feature>
<dbReference type="KEGG" id="vg:18506245"/>
<evidence type="ECO:0000313" key="2">
    <source>
        <dbReference type="EMBL" id="AHJ86373.1"/>
    </source>
</evidence>
<dbReference type="RefSeq" id="YP_009009843.1">
    <property type="nucleotide sequence ID" value="NC_023607.1"/>
</dbReference>
<evidence type="ECO:0000313" key="3">
    <source>
        <dbReference type="Proteomes" id="UP000201360"/>
    </source>
</evidence>
<reference evidence="2 3" key="1">
    <citation type="journal article" date="2014" name="Genome Announc.">
        <title>Complete genome sequences of nine mycobacteriophages.</title>
        <authorList>
            <person name="Franceschelli J.J."/>
            <person name="Suarez C.A."/>
            <person name="Teran L."/>
            <person name="Raya R.R."/>
            <person name="Morbidoni H.R."/>
        </authorList>
    </citation>
    <scope>NUCLEOTIDE SEQUENCE [LARGE SCALE GENOMIC DNA]</scope>
</reference>
<dbReference type="EMBL" id="KJ192196">
    <property type="protein sequence ID" value="AHJ86373.1"/>
    <property type="molecule type" value="Genomic_DNA"/>
</dbReference>
<accession>W8EAI0</accession>
<dbReference type="Pfam" id="PF21722">
    <property type="entry name" value="Gly_rich_2"/>
    <property type="match status" value="1"/>
</dbReference>
<dbReference type="OrthoDB" id="17155at10239"/>
<keyword evidence="3" id="KW-1185">Reference proteome</keyword>
<protein>
    <recommendedName>
        <fullName evidence="1">Glycine-rich domain-containing protein</fullName>
    </recommendedName>
</protein>
<dbReference type="Proteomes" id="UP000201360">
    <property type="component" value="Segment"/>
</dbReference>
<evidence type="ECO:0000259" key="1">
    <source>
        <dbReference type="Pfam" id="PF21722"/>
    </source>
</evidence>
<dbReference type="InterPro" id="IPR049304">
    <property type="entry name" value="Gly_rich_dom"/>
</dbReference>
<sequence length="228" mass="22182">MAIRLGTVSPLFRVGTETPSRIFLGNDLAWPEFTEATTTFNYTSSGAVQIYNIPTFCSRIDLIAIGGGGGGQGSGCCAVNGFGGQAGTWDAMILIRGVDIPWDLTQLCVVVGFGGSGGTGLGGAIPGLPGGGGSNTSWYAGPTTASTEILRGELGIGGIGGIVGANVAGASSPDFTFNGITYPGATGGRTSGQAGGVPGAAGAGATGGLFIGSSGGKGGNGRAYARAY</sequence>
<gene>
    <name evidence="2" type="ORF">40AC_9</name>
</gene>
<name>W8EAI0_9CAUD</name>
<proteinExistence type="predicted"/>